<dbReference type="Proteomes" id="UP001497516">
    <property type="component" value="Chromosome 7"/>
</dbReference>
<protein>
    <submittedName>
        <fullName evidence="1">Uncharacterized protein</fullName>
    </submittedName>
</protein>
<accession>A0AAV2G3E2</accession>
<evidence type="ECO:0000313" key="2">
    <source>
        <dbReference type="Proteomes" id="UP001497516"/>
    </source>
</evidence>
<keyword evidence="2" id="KW-1185">Reference proteome</keyword>
<evidence type="ECO:0000313" key="1">
    <source>
        <dbReference type="EMBL" id="CAL1404260.1"/>
    </source>
</evidence>
<organism evidence="1 2">
    <name type="scientific">Linum trigynum</name>
    <dbReference type="NCBI Taxonomy" id="586398"/>
    <lineage>
        <taxon>Eukaryota</taxon>
        <taxon>Viridiplantae</taxon>
        <taxon>Streptophyta</taxon>
        <taxon>Embryophyta</taxon>
        <taxon>Tracheophyta</taxon>
        <taxon>Spermatophyta</taxon>
        <taxon>Magnoliopsida</taxon>
        <taxon>eudicotyledons</taxon>
        <taxon>Gunneridae</taxon>
        <taxon>Pentapetalae</taxon>
        <taxon>rosids</taxon>
        <taxon>fabids</taxon>
        <taxon>Malpighiales</taxon>
        <taxon>Linaceae</taxon>
        <taxon>Linum</taxon>
    </lineage>
</organism>
<dbReference type="EMBL" id="OZ034820">
    <property type="protein sequence ID" value="CAL1404260.1"/>
    <property type="molecule type" value="Genomic_DNA"/>
</dbReference>
<proteinExistence type="predicted"/>
<sequence>MSTVEIEVASHRRSTNTHMQLGRAEHVSLIGRRPCFALNYKPKIFRRIYHQYITEQRSAKHKNESSPETCK</sequence>
<dbReference type="AlphaFoldDB" id="A0AAV2G3E2"/>
<gene>
    <name evidence="1" type="ORF">LTRI10_LOCUS44130</name>
</gene>
<reference evidence="1 2" key="1">
    <citation type="submission" date="2024-04" db="EMBL/GenBank/DDBJ databases">
        <authorList>
            <person name="Fracassetti M."/>
        </authorList>
    </citation>
    <scope>NUCLEOTIDE SEQUENCE [LARGE SCALE GENOMIC DNA]</scope>
</reference>
<name>A0AAV2G3E2_9ROSI</name>